<dbReference type="OrthoDB" id="696485at2759"/>
<evidence type="ECO:0000313" key="1">
    <source>
        <dbReference type="EMBL" id="ESW15861.1"/>
    </source>
</evidence>
<dbReference type="AlphaFoldDB" id="V7BHC0"/>
<dbReference type="Proteomes" id="UP000000226">
    <property type="component" value="Chromosome 7"/>
</dbReference>
<protein>
    <recommendedName>
        <fullName evidence="3">Reverse transcriptase zinc-binding domain-containing protein</fullName>
    </recommendedName>
</protein>
<evidence type="ECO:0008006" key="3">
    <source>
        <dbReference type="Google" id="ProtNLM"/>
    </source>
</evidence>
<accession>V7BHC0</accession>
<sequence length="125" mass="14636">MAVESTKHMFFYCRIVWLVWNQCYTWLGIASVDHVVPTAHFLHFNLLNAPVQVNVVWNCVWIAVVSELWKHRNKHIFQGGVIDPLEVFTLAQLKAWSWVTSKTVSASFTYFEWCIDPRACMFSIK</sequence>
<organism evidence="1 2">
    <name type="scientific">Phaseolus vulgaris</name>
    <name type="common">Kidney bean</name>
    <name type="synonym">French bean</name>
    <dbReference type="NCBI Taxonomy" id="3885"/>
    <lineage>
        <taxon>Eukaryota</taxon>
        <taxon>Viridiplantae</taxon>
        <taxon>Streptophyta</taxon>
        <taxon>Embryophyta</taxon>
        <taxon>Tracheophyta</taxon>
        <taxon>Spermatophyta</taxon>
        <taxon>Magnoliopsida</taxon>
        <taxon>eudicotyledons</taxon>
        <taxon>Gunneridae</taxon>
        <taxon>Pentapetalae</taxon>
        <taxon>rosids</taxon>
        <taxon>fabids</taxon>
        <taxon>Fabales</taxon>
        <taxon>Fabaceae</taxon>
        <taxon>Papilionoideae</taxon>
        <taxon>50 kb inversion clade</taxon>
        <taxon>NPAAA clade</taxon>
        <taxon>indigoferoid/millettioid clade</taxon>
        <taxon>Phaseoleae</taxon>
        <taxon>Phaseolus</taxon>
    </lineage>
</organism>
<proteinExistence type="predicted"/>
<dbReference type="EMBL" id="CM002294">
    <property type="protein sequence ID" value="ESW15861.1"/>
    <property type="molecule type" value="Genomic_DNA"/>
</dbReference>
<gene>
    <name evidence="1" type="ORF">PHAVU_007G108600g</name>
</gene>
<dbReference type="Gramene" id="ESW15861">
    <property type="protein sequence ID" value="ESW15861"/>
    <property type="gene ID" value="PHAVU_007G108600g"/>
</dbReference>
<keyword evidence="2" id="KW-1185">Reference proteome</keyword>
<reference evidence="2" key="1">
    <citation type="journal article" date="2014" name="Nat. Genet.">
        <title>A reference genome for common bean and genome-wide analysis of dual domestications.</title>
        <authorList>
            <person name="Schmutz J."/>
            <person name="McClean P.E."/>
            <person name="Mamidi S."/>
            <person name="Wu G.A."/>
            <person name="Cannon S.B."/>
            <person name="Grimwood J."/>
            <person name="Jenkins J."/>
            <person name="Shu S."/>
            <person name="Song Q."/>
            <person name="Chavarro C."/>
            <person name="Torres-Torres M."/>
            <person name="Geffroy V."/>
            <person name="Moghaddam S.M."/>
            <person name="Gao D."/>
            <person name="Abernathy B."/>
            <person name="Barry K."/>
            <person name="Blair M."/>
            <person name="Brick M.A."/>
            <person name="Chovatia M."/>
            <person name="Gepts P."/>
            <person name="Goodstein D.M."/>
            <person name="Gonzales M."/>
            <person name="Hellsten U."/>
            <person name="Hyten D.L."/>
            <person name="Jia G."/>
            <person name="Kelly J.D."/>
            <person name="Kudrna D."/>
            <person name="Lee R."/>
            <person name="Richard M.M."/>
            <person name="Miklas P.N."/>
            <person name="Osorno J.M."/>
            <person name="Rodrigues J."/>
            <person name="Thareau V."/>
            <person name="Urrea C.A."/>
            <person name="Wang M."/>
            <person name="Yu Y."/>
            <person name="Zhang M."/>
            <person name="Wing R.A."/>
            <person name="Cregan P.B."/>
            <person name="Rokhsar D.S."/>
            <person name="Jackson S.A."/>
        </authorList>
    </citation>
    <scope>NUCLEOTIDE SEQUENCE [LARGE SCALE GENOMIC DNA]</scope>
    <source>
        <strain evidence="2">cv. G19833</strain>
    </source>
</reference>
<dbReference type="OMA" id="MFFECHE"/>
<name>V7BHC0_PHAVU</name>
<evidence type="ECO:0000313" key="2">
    <source>
        <dbReference type="Proteomes" id="UP000000226"/>
    </source>
</evidence>